<dbReference type="EMBL" id="QCYY01000885">
    <property type="protein sequence ID" value="ROT82088.1"/>
    <property type="molecule type" value="Genomic_DNA"/>
</dbReference>
<reference evidence="3 4" key="1">
    <citation type="submission" date="2018-04" db="EMBL/GenBank/DDBJ databases">
        <authorList>
            <person name="Zhang X."/>
            <person name="Yuan J."/>
            <person name="Li F."/>
            <person name="Xiang J."/>
        </authorList>
    </citation>
    <scope>NUCLEOTIDE SEQUENCE [LARGE SCALE GENOMIC DNA]</scope>
    <source>
        <tissue evidence="3">Muscle</tissue>
    </source>
</reference>
<evidence type="ECO:0000313" key="3">
    <source>
        <dbReference type="EMBL" id="ROT82088.1"/>
    </source>
</evidence>
<dbReference type="Gene3D" id="3.40.50.300">
    <property type="entry name" value="P-loop containing nucleotide triphosphate hydrolases"/>
    <property type="match status" value="1"/>
</dbReference>
<dbReference type="InterPro" id="IPR027417">
    <property type="entry name" value="P-loop_NTPase"/>
</dbReference>
<dbReference type="PANTHER" id="PTHR14690:SF0">
    <property type="entry name" value="IQ MOTIF CONTAINING WITH AAA DOMAIN 1"/>
    <property type="match status" value="1"/>
</dbReference>
<protein>
    <submittedName>
        <fullName evidence="3">Putative IQ and AAA domain-containing protein 1</fullName>
    </submittedName>
</protein>
<dbReference type="STRING" id="6689.A0A423U075"/>
<evidence type="ECO:0000313" key="4">
    <source>
        <dbReference type="Proteomes" id="UP000283509"/>
    </source>
</evidence>
<dbReference type="Proteomes" id="UP000283509">
    <property type="component" value="Unassembled WGS sequence"/>
</dbReference>
<dbReference type="OrthoDB" id="3046016at2759"/>
<feature type="region of interest" description="Disordered" evidence="1">
    <location>
        <begin position="86"/>
        <end position="116"/>
    </location>
</feature>
<comment type="caution">
    <text evidence="3">The sequence shown here is derived from an EMBL/GenBank/DDBJ whole genome shotgun (WGS) entry which is preliminary data.</text>
</comment>
<dbReference type="InterPro" id="IPR003959">
    <property type="entry name" value="ATPase_AAA_core"/>
</dbReference>
<organism evidence="3 4">
    <name type="scientific">Penaeus vannamei</name>
    <name type="common">Whiteleg shrimp</name>
    <name type="synonym">Litopenaeus vannamei</name>
    <dbReference type="NCBI Taxonomy" id="6689"/>
    <lineage>
        <taxon>Eukaryota</taxon>
        <taxon>Metazoa</taxon>
        <taxon>Ecdysozoa</taxon>
        <taxon>Arthropoda</taxon>
        <taxon>Crustacea</taxon>
        <taxon>Multicrustacea</taxon>
        <taxon>Malacostraca</taxon>
        <taxon>Eumalacostraca</taxon>
        <taxon>Eucarida</taxon>
        <taxon>Decapoda</taxon>
        <taxon>Dendrobranchiata</taxon>
        <taxon>Penaeoidea</taxon>
        <taxon>Penaeidae</taxon>
        <taxon>Penaeus</taxon>
    </lineage>
</organism>
<dbReference type="InterPro" id="IPR052267">
    <property type="entry name" value="N-DRC_Component"/>
</dbReference>
<dbReference type="PANTHER" id="PTHR14690">
    <property type="entry name" value="IQ MOTIF CONTAINING WITH AAA DOMAIN 1"/>
    <property type="match status" value="1"/>
</dbReference>
<evidence type="ECO:0000259" key="2">
    <source>
        <dbReference type="Pfam" id="PF00004"/>
    </source>
</evidence>
<reference evidence="3 4" key="2">
    <citation type="submission" date="2019-01" db="EMBL/GenBank/DDBJ databases">
        <title>The decoding of complex shrimp genome reveals the adaptation for benthos swimmer, frequently molting mechanism and breeding impact on genome.</title>
        <authorList>
            <person name="Sun Y."/>
            <person name="Gao Y."/>
            <person name="Yu Y."/>
        </authorList>
    </citation>
    <scope>NUCLEOTIDE SEQUENCE [LARGE SCALE GENOMIC DNA]</scope>
    <source>
        <tissue evidence="3">Muscle</tissue>
    </source>
</reference>
<feature type="compositionally biased region" description="Basic residues" evidence="1">
    <location>
        <begin position="92"/>
        <end position="110"/>
    </location>
</feature>
<accession>A0A423U075</accession>
<evidence type="ECO:0000256" key="1">
    <source>
        <dbReference type="SAM" id="MobiDB-lite"/>
    </source>
</evidence>
<keyword evidence="4" id="KW-1185">Reference proteome</keyword>
<sequence>MDGRELGHHVRYDVKWTSSVREVAIAKGFVRFLVYVWVVRDIERNPKERPEKDMIEAEQRSKVEVEIRRQVDYLMRQELQRLKEDVEGEKRGAKKKKRVKKGGKKGRKRKEKDLTPDRTTESLFEELVLNGIIKKVPEVRLKDIYGSINLVGSEVVNKTKYPLPALGDIKNILAEYVVLPLEAAGKTSLVHPAYEAGATLMDLTATNIVGRYPGRAGLNMLTHLVMKVGRLLQPTLVLIDNADKMFLKKVPKTDKSDPRRLRKEMPRMLKNIGPEDRIVVVGTTNAPWNCDVKSMSSVYQKMLMVYRPTYGDRANLWRHLITKNGAQLSPRLDIGGLARITDGFTTGHIFSVVSQVVTEQRLAKQDKSPLTAVEFVLKTGQLPYVKRSRTDIGARGSPYVKVT</sequence>
<dbReference type="GO" id="GO:0016887">
    <property type="term" value="F:ATP hydrolysis activity"/>
    <property type="evidence" value="ECO:0007669"/>
    <property type="project" value="InterPro"/>
</dbReference>
<dbReference type="Pfam" id="PF00004">
    <property type="entry name" value="AAA"/>
    <property type="match status" value="1"/>
</dbReference>
<gene>
    <name evidence="3" type="ORF">C7M84_024761</name>
</gene>
<name>A0A423U075_PENVA</name>
<dbReference type="Gene3D" id="1.10.8.60">
    <property type="match status" value="1"/>
</dbReference>
<proteinExistence type="predicted"/>
<dbReference type="AlphaFoldDB" id="A0A423U075"/>
<feature type="domain" description="ATPase AAA-type core" evidence="2">
    <location>
        <begin position="185"/>
        <end position="294"/>
    </location>
</feature>
<dbReference type="GO" id="GO:0005524">
    <property type="term" value="F:ATP binding"/>
    <property type="evidence" value="ECO:0007669"/>
    <property type="project" value="InterPro"/>
</dbReference>
<dbReference type="SUPFAM" id="SSF52540">
    <property type="entry name" value="P-loop containing nucleoside triphosphate hydrolases"/>
    <property type="match status" value="1"/>
</dbReference>